<dbReference type="AlphaFoldDB" id="A0A8B6HH56"/>
<evidence type="ECO:0000313" key="3">
    <source>
        <dbReference type="Proteomes" id="UP000596742"/>
    </source>
</evidence>
<dbReference type="InterPro" id="IPR001005">
    <property type="entry name" value="SANT/Myb"/>
</dbReference>
<organism evidence="2 3">
    <name type="scientific">Mytilus galloprovincialis</name>
    <name type="common">Mediterranean mussel</name>
    <dbReference type="NCBI Taxonomy" id="29158"/>
    <lineage>
        <taxon>Eukaryota</taxon>
        <taxon>Metazoa</taxon>
        <taxon>Spiralia</taxon>
        <taxon>Lophotrochozoa</taxon>
        <taxon>Mollusca</taxon>
        <taxon>Bivalvia</taxon>
        <taxon>Autobranchia</taxon>
        <taxon>Pteriomorphia</taxon>
        <taxon>Mytilida</taxon>
        <taxon>Mytiloidea</taxon>
        <taxon>Mytilidae</taxon>
        <taxon>Mytilinae</taxon>
        <taxon>Mytilus</taxon>
    </lineage>
</organism>
<protein>
    <recommendedName>
        <fullName evidence="1">Myb-like domain-containing protein</fullName>
    </recommendedName>
</protein>
<dbReference type="PANTHER" id="PTHR21411:SF0">
    <property type="entry name" value="REGULATORY PROTEIN ZESTE"/>
    <property type="match status" value="1"/>
</dbReference>
<dbReference type="EMBL" id="UYJE01010053">
    <property type="protein sequence ID" value="VDI79307.1"/>
    <property type="molecule type" value="Genomic_DNA"/>
</dbReference>
<dbReference type="Pfam" id="PF13873">
    <property type="entry name" value="Myb_DNA-bind_5"/>
    <property type="match status" value="1"/>
</dbReference>
<dbReference type="Proteomes" id="UP000596742">
    <property type="component" value="Unassembled WGS sequence"/>
</dbReference>
<dbReference type="InterPro" id="IPR028002">
    <property type="entry name" value="Myb_DNA-bind_5"/>
</dbReference>
<gene>
    <name evidence="2" type="ORF">MGAL_10B033298</name>
</gene>
<dbReference type="OrthoDB" id="6050839at2759"/>
<name>A0A8B6HH56_MYTGA</name>
<sequence>MDAEKKKRRSNWDSSEISLLRQLVEKNLFTIRSKFSNSLTNKSKVEVWRGITVQINALGLHGRTVAEVKVKWQNMQSNAKKTYQDVKKHTHQTGGGPPATPINQESQKIIEMMKDTSSFVGLTGEESPVDEVDLTKKAKYMHKEIKNFLANYNSSCSKQLPRANDVHLIPFLEPSTNDDDKFSEYQIDELANFLCANYPRLQDISSQDVSSLLHNTVQFIINYRQEVVYDTAEKLPINTDGEEIDEDQASLPPTPVQPIISISMLDKDKDPLLPVNPHKRPLKSFPCPIIEKKIKPEDVVVKQHEVLCKQSEYYDLKNQKLKIEIAILKSQMDKHELASSVCDLFGLEL</sequence>
<reference evidence="2" key="1">
    <citation type="submission" date="2018-11" db="EMBL/GenBank/DDBJ databases">
        <authorList>
            <person name="Alioto T."/>
            <person name="Alioto T."/>
        </authorList>
    </citation>
    <scope>NUCLEOTIDE SEQUENCE</scope>
</reference>
<feature type="domain" description="Myb-like" evidence="1">
    <location>
        <begin position="4"/>
        <end position="76"/>
    </location>
</feature>
<evidence type="ECO:0000259" key="1">
    <source>
        <dbReference type="PROSITE" id="PS50090"/>
    </source>
</evidence>
<comment type="caution">
    <text evidence="2">The sequence shown here is derived from an EMBL/GenBank/DDBJ whole genome shotgun (WGS) entry which is preliminary data.</text>
</comment>
<keyword evidence="3" id="KW-1185">Reference proteome</keyword>
<proteinExistence type="predicted"/>
<dbReference type="PROSITE" id="PS50090">
    <property type="entry name" value="MYB_LIKE"/>
    <property type="match status" value="1"/>
</dbReference>
<dbReference type="PANTHER" id="PTHR21411">
    <property type="entry name" value="APONTIC"/>
    <property type="match status" value="1"/>
</dbReference>
<evidence type="ECO:0000313" key="2">
    <source>
        <dbReference type="EMBL" id="VDI79307.1"/>
    </source>
</evidence>
<accession>A0A8B6HH56</accession>